<evidence type="ECO:0000313" key="4">
    <source>
        <dbReference type="Proteomes" id="UP000516057"/>
    </source>
</evidence>
<dbReference type="SMART" id="SM01204">
    <property type="entry name" value="FIST_C"/>
    <property type="match status" value="1"/>
</dbReference>
<dbReference type="AlphaFoldDB" id="A0A7H0HBP7"/>
<dbReference type="Pfam" id="PF10442">
    <property type="entry name" value="FIST_C"/>
    <property type="match status" value="1"/>
</dbReference>
<sequence>MKFFPSGHATHPQWRMATALVLAQLRAQMALPTYASAPTLGLLYITDHYAGEARELLDFLSAELPEVTDWSGTVGVGVSANNAEYFDEPALSVMLLDVPPEQYRVFSGVAPLPQVAPSASGGFAAHTALLHADGQTPELAELIGEIASRTATGYLFGGLSASRGAAVQFAVGGNGNMAGQGRAGGVFDGGLSGVAFGPGVALLSRVTQGCQPVGATATITAAQDNVVLALDGEPALDVLLDTLDVSLEGDPQPALRRVRATLAGLSDAVAGADSLADAPLPRRTGHFGTDTRVRHIVGLDGARRGVALADRVEPGMRLAFCQRNVAAARADLMRICAEIREELAPAEAEVGLSPAGVALAVSAAPAEGRAIRGAIYVSCSGRGGPHFGGPSAELQIVRHALGDVPLVGFFAGGEIAHHHLYGYTGVLTVFTDPA</sequence>
<dbReference type="InterPro" id="IPR019494">
    <property type="entry name" value="FIST_C"/>
</dbReference>
<evidence type="ECO:0000313" key="3">
    <source>
        <dbReference type="EMBL" id="QNP57963.1"/>
    </source>
</evidence>
<dbReference type="SMART" id="SM00897">
    <property type="entry name" value="FIST"/>
    <property type="match status" value="1"/>
</dbReference>
<organism evidence="3 4">
    <name type="scientific">Paenacidovorax monticola</name>
    <dbReference type="NCBI Taxonomy" id="1926868"/>
    <lineage>
        <taxon>Bacteria</taxon>
        <taxon>Pseudomonadati</taxon>
        <taxon>Pseudomonadota</taxon>
        <taxon>Betaproteobacteria</taxon>
        <taxon>Burkholderiales</taxon>
        <taxon>Comamonadaceae</taxon>
        <taxon>Paenacidovorax</taxon>
    </lineage>
</organism>
<dbReference type="Proteomes" id="UP000516057">
    <property type="component" value="Chromosome"/>
</dbReference>
<dbReference type="Pfam" id="PF08495">
    <property type="entry name" value="FIST"/>
    <property type="match status" value="1"/>
</dbReference>
<feature type="domain" description="FIST" evidence="1">
    <location>
        <begin position="37"/>
        <end position="234"/>
    </location>
</feature>
<dbReference type="InterPro" id="IPR013702">
    <property type="entry name" value="FIST_domain_N"/>
</dbReference>
<proteinExistence type="predicted"/>
<keyword evidence="4" id="KW-1185">Reference proteome</keyword>
<evidence type="ECO:0000259" key="1">
    <source>
        <dbReference type="SMART" id="SM00897"/>
    </source>
</evidence>
<feature type="domain" description="FIST C-domain" evidence="2">
    <location>
        <begin position="235"/>
        <end position="418"/>
    </location>
</feature>
<dbReference type="KEGG" id="amon:H9L24_12645"/>
<gene>
    <name evidence="3" type="ORF">H9L24_12645</name>
</gene>
<reference evidence="3 4" key="1">
    <citation type="submission" date="2020-08" db="EMBL/GenBank/DDBJ databases">
        <title>Genome sequence of Acidovorax monticola KACC 19171T.</title>
        <authorList>
            <person name="Hyun D.-W."/>
            <person name="Bae J.-W."/>
        </authorList>
    </citation>
    <scope>NUCLEOTIDE SEQUENCE [LARGE SCALE GENOMIC DNA]</scope>
    <source>
        <strain evidence="3 4">KACC 19171</strain>
    </source>
</reference>
<dbReference type="EMBL" id="CP060790">
    <property type="protein sequence ID" value="QNP57963.1"/>
    <property type="molecule type" value="Genomic_DNA"/>
</dbReference>
<evidence type="ECO:0000259" key="2">
    <source>
        <dbReference type="SMART" id="SM01204"/>
    </source>
</evidence>
<accession>A0A7H0HBP7</accession>
<dbReference type="RefSeq" id="WP_187734963.1">
    <property type="nucleotide sequence ID" value="NZ_CP060790.1"/>
</dbReference>
<name>A0A7H0HBP7_9BURK</name>
<protein>
    <submittedName>
        <fullName evidence="3">FIST C-terminal domain-containing protein</fullName>
    </submittedName>
</protein>